<reference evidence="2 3" key="1">
    <citation type="submission" date="2021-06" db="EMBL/GenBank/DDBJ databases">
        <title>Caerostris darwini draft genome.</title>
        <authorList>
            <person name="Kono N."/>
            <person name="Arakawa K."/>
        </authorList>
    </citation>
    <scope>NUCLEOTIDE SEQUENCE [LARGE SCALE GENOMIC DNA]</scope>
</reference>
<gene>
    <name evidence="2" type="ORF">CDAR_177111</name>
</gene>
<accession>A0AAV4NQ28</accession>
<keyword evidence="3" id="KW-1185">Reference proteome</keyword>
<feature type="region of interest" description="Disordered" evidence="1">
    <location>
        <begin position="60"/>
        <end position="93"/>
    </location>
</feature>
<protein>
    <submittedName>
        <fullName evidence="2">Uncharacterized protein</fullName>
    </submittedName>
</protein>
<dbReference type="EMBL" id="BPLQ01001881">
    <property type="protein sequence ID" value="GIX86415.1"/>
    <property type="molecule type" value="Genomic_DNA"/>
</dbReference>
<feature type="compositionally biased region" description="Polar residues" evidence="1">
    <location>
        <begin position="68"/>
        <end position="87"/>
    </location>
</feature>
<evidence type="ECO:0000313" key="2">
    <source>
        <dbReference type="EMBL" id="GIX86415.1"/>
    </source>
</evidence>
<organism evidence="2 3">
    <name type="scientific">Caerostris darwini</name>
    <dbReference type="NCBI Taxonomy" id="1538125"/>
    <lineage>
        <taxon>Eukaryota</taxon>
        <taxon>Metazoa</taxon>
        <taxon>Ecdysozoa</taxon>
        <taxon>Arthropoda</taxon>
        <taxon>Chelicerata</taxon>
        <taxon>Arachnida</taxon>
        <taxon>Araneae</taxon>
        <taxon>Araneomorphae</taxon>
        <taxon>Entelegynae</taxon>
        <taxon>Araneoidea</taxon>
        <taxon>Araneidae</taxon>
        <taxon>Caerostris</taxon>
    </lineage>
</organism>
<sequence>MNLDNEEKGEYSETPLRWPPSKEILNAVEKLKWRVLYERIKSCFSDDPLVIKERNRIIRNKIKESSKDNTSGNSKVQVDRSANNGQSIPPKLP</sequence>
<evidence type="ECO:0000256" key="1">
    <source>
        <dbReference type="SAM" id="MobiDB-lite"/>
    </source>
</evidence>
<name>A0AAV4NQ28_9ARAC</name>
<proteinExistence type="predicted"/>
<dbReference type="AlphaFoldDB" id="A0AAV4NQ28"/>
<dbReference type="Proteomes" id="UP001054837">
    <property type="component" value="Unassembled WGS sequence"/>
</dbReference>
<evidence type="ECO:0000313" key="3">
    <source>
        <dbReference type="Proteomes" id="UP001054837"/>
    </source>
</evidence>
<comment type="caution">
    <text evidence="2">The sequence shown here is derived from an EMBL/GenBank/DDBJ whole genome shotgun (WGS) entry which is preliminary data.</text>
</comment>